<dbReference type="Pfam" id="PF00005">
    <property type="entry name" value="ABC_tran"/>
    <property type="match status" value="2"/>
</dbReference>
<evidence type="ECO:0000256" key="3">
    <source>
        <dbReference type="ARBA" id="ARBA00022840"/>
    </source>
</evidence>
<keyword evidence="4" id="KW-0175">Coiled coil</keyword>
<dbReference type="OrthoDB" id="1624247at2"/>
<accession>A0A1S6IVQ0</accession>
<dbReference type="NCBIfam" id="NF000355">
    <property type="entry name" value="ribo_prot_ABC_F"/>
    <property type="match status" value="1"/>
</dbReference>
<keyword evidence="3 7" id="KW-0067">ATP-binding</keyword>
<gene>
    <name evidence="7" type="ORF">B0537_06995</name>
</gene>
<evidence type="ECO:0000313" key="8">
    <source>
        <dbReference type="Proteomes" id="UP000189464"/>
    </source>
</evidence>
<dbReference type="GO" id="GO:0016887">
    <property type="term" value="F:ATP hydrolysis activity"/>
    <property type="evidence" value="ECO:0007669"/>
    <property type="project" value="InterPro"/>
</dbReference>
<dbReference type="InterPro" id="IPR017871">
    <property type="entry name" value="ABC_transporter-like_CS"/>
</dbReference>
<keyword evidence="8" id="KW-1185">Reference proteome</keyword>
<evidence type="ECO:0000256" key="2">
    <source>
        <dbReference type="ARBA" id="ARBA00022741"/>
    </source>
</evidence>
<dbReference type="SUPFAM" id="SSF52540">
    <property type="entry name" value="P-loop containing nucleoside triphosphate hydrolases"/>
    <property type="match status" value="2"/>
</dbReference>
<dbReference type="AlphaFoldDB" id="A0A1S6IVQ0"/>
<feature type="coiled-coil region" evidence="4">
    <location>
        <begin position="576"/>
        <end position="629"/>
    </location>
</feature>
<dbReference type="PROSITE" id="PS00211">
    <property type="entry name" value="ABC_TRANSPORTER_1"/>
    <property type="match status" value="2"/>
</dbReference>
<dbReference type="PANTHER" id="PTHR42855">
    <property type="entry name" value="ABC TRANSPORTER ATP-BINDING SUBUNIT"/>
    <property type="match status" value="1"/>
</dbReference>
<dbReference type="Pfam" id="PF16326">
    <property type="entry name" value="ABC_tran_CTD"/>
    <property type="match status" value="1"/>
</dbReference>
<evidence type="ECO:0000256" key="5">
    <source>
        <dbReference type="SAM" id="MobiDB-lite"/>
    </source>
</evidence>
<dbReference type="RefSeq" id="WP_077713878.1">
    <property type="nucleotide sequence ID" value="NZ_CP019698.1"/>
</dbReference>
<dbReference type="InterPro" id="IPR027417">
    <property type="entry name" value="P-loop_NTPase"/>
</dbReference>
<dbReference type="InterPro" id="IPR003593">
    <property type="entry name" value="AAA+_ATPase"/>
</dbReference>
<evidence type="ECO:0000259" key="6">
    <source>
        <dbReference type="PROSITE" id="PS50893"/>
    </source>
</evidence>
<evidence type="ECO:0000256" key="1">
    <source>
        <dbReference type="ARBA" id="ARBA00022737"/>
    </source>
</evidence>
<feature type="domain" description="ABC transporter" evidence="6">
    <location>
        <begin position="4"/>
        <end position="263"/>
    </location>
</feature>
<dbReference type="InterPro" id="IPR003439">
    <property type="entry name" value="ABC_transporter-like_ATP-bd"/>
</dbReference>
<keyword evidence="2" id="KW-0547">Nucleotide-binding</keyword>
<dbReference type="InterPro" id="IPR032524">
    <property type="entry name" value="ABC_tran_C"/>
</dbReference>
<keyword evidence="1" id="KW-0677">Repeat</keyword>
<proteinExistence type="predicted"/>
<dbReference type="PANTHER" id="PTHR42855:SF2">
    <property type="entry name" value="DRUG RESISTANCE ABC TRANSPORTER,ATP-BINDING PROTEIN"/>
    <property type="match status" value="1"/>
</dbReference>
<dbReference type="FunFam" id="3.40.50.300:FF:000011">
    <property type="entry name" value="Putative ABC transporter ATP-binding component"/>
    <property type="match status" value="1"/>
</dbReference>
<reference evidence="7 8" key="1">
    <citation type="journal article" date="2016" name="Int. J. Syst. Evol. Microbiol.">
        <title>Desulfotomaculum ferrireducens sp. nov., a moderately thermophilic sulfate-reducing and dissimilatory Fe(III)-reducing bacterium isolated from compost.</title>
        <authorList>
            <person name="Yang G."/>
            <person name="Guo J."/>
            <person name="Zhuang L."/>
            <person name="Yuan Y."/>
            <person name="Zhou S."/>
        </authorList>
    </citation>
    <scope>NUCLEOTIDE SEQUENCE [LARGE SCALE GENOMIC DNA]</scope>
    <source>
        <strain evidence="7 8">GSS09</strain>
    </source>
</reference>
<sequence>MILLQTNNISKYFGAKQILKDVNLTIQEREKIGLVGVNGAGKSTLLKIITGQLAPDAGNIMRSHNLTLGYLAQDSGLESSRTIYEEMLSIFQPLIDLEHQLRKLEEQMGDPRVKADQAELERVMKQYDRLSETFREQGGYSYHSLIRGVLQGLDFPEVDDHSPISMLSGGQKTRLALAKNLLQKPDLLILDEPTNYLDIRSLTWLEQFLQTYTGAILVVSHDRYFLDKVVTKIVELEYGQATTYPTNYSGFIDLKAQQQESLLKQFEQQQMEIARAKEFIQRNIVRASTTKRAQSRLKALEKMELVEAPVAKQRQIHFSFDIKIKSGNDVLQAVDLAIGYHGTPLAKDINFLIERGESVALLGPNGVGKSTLLKTIVGELPSLGGYIRKGTNVSIGYYAQQQEKLDPQKTVLDELWDDYPLMDERDIRTILGNFLFRGDDVYKKVADLSGGEKARLALAKLMLQKANLLILDEPTNHLDILSREILESSLLDYPGTILFVSHDRYFLNKMATRVIELSANGTESFLGNYDYYQEKLAERGSQPQTKKEDAKPQPGKQSYLENKEQQRLERKRIKRIEELEQLIAASEDKISFINGELEKPEVAQNYTACLQLSEELSQVKTALDSYLEEWVSLTEEIEK</sequence>
<dbReference type="EMBL" id="CP019698">
    <property type="protein sequence ID" value="AQS58852.1"/>
    <property type="molecule type" value="Genomic_DNA"/>
</dbReference>
<dbReference type="FunFam" id="3.40.50.300:FF:000309">
    <property type="entry name" value="ABC transporter ATP-binding protein"/>
    <property type="match status" value="1"/>
</dbReference>
<dbReference type="KEGG" id="dfg:B0537_06995"/>
<dbReference type="Pfam" id="PF12848">
    <property type="entry name" value="ABC_tran_Xtn"/>
    <property type="match status" value="1"/>
</dbReference>
<feature type="region of interest" description="Disordered" evidence="5">
    <location>
        <begin position="537"/>
        <end position="565"/>
    </location>
</feature>
<dbReference type="CDD" id="cd03221">
    <property type="entry name" value="ABCF_EF-3"/>
    <property type="match status" value="2"/>
</dbReference>
<dbReference type="Gene3D" id="3.40.50.300">
    <property type="entry name" value="P-loop containing nucleotide triphosphate hydrolases"/>
    <property type="match status" value="2"/>
</dbReference>
<dbReference type="PROSITE" id="PS50893">
    <property type="entry name" value="ABC_TRANSPORTER_2"/>
    <property type="match status" value="2"/>
</dbReference>
<dbReference type="STRING" id="1833852.B0537_06995"/>
<dbReference type="InterPro" id="IPR051309">
    <property type="entry name" value="ABCF_ATPase"/>
</dbReference>
<dbReference type="InterPro" id="IPR037118">
    <property type="entry name" value="Val-tRNA_synth_C_sf"/>
</dbReference>
<name>A0A1S6IVQ0_9FIRM</name>
<dbReference type="Gene3D" id="1.10.287.380">
    <property type="entry name" value="Valyl-tRNA synthetase, C-terminal domain"/>
    <property type="match status" value="1"/>
</dbReference>
<evidence type="ECO:0000313" key="7">
    <source>
        <dbReference type="EMBL" id="AQS58852.1"/>
    </source>
</evidence>
<dbReference type="Proteomes" id="UP000189464">
    <property type="component" value="Chromosome"/>
</dbReference>
<protein>
    <submittedName>
        <fullName evidence="7">Multidrug ABC transporter ATP-binding protein</fullName>
    </submittedName>
</protein>
<evidence type="ECO:0000256" key="4">
    <source>
        <dbReference type="SAM" id="Coils"/>
    </source>
</evidence>
<dbReference type="GO" id="GO:0003677">
    <property type="term" value="F:DNA binding"/>
    <property type="evidence" value="ECO:0007669"/>
    <property type="project" value="InterPro"/>
</dbReference>
<organism evidence="7 8">
    <name type="scientific">Desulforamulus ferrireducens</name>
    <dbReference type="NCBI Taxonomy" id="1833852"/>
    <lineage>
        <taxon>Bacteria</taxon>
        <taxon>Bacillati</taxon>
        <taxon>Bacillota</taxon>
        <taxon>Clostridia</taxon>
        <taxon>Eubacteriales</taxon>
        <taxon>Peptococcaceae</taxon>
        <taxon>Desulforamulus</taxon>
    </lineage>
</organism>
<dbReference type="GO" id="GO:0005524">
    <property type="term" value="F:ATP binding"/>
    <property type="evidence" value="ECO:0007669"/>
    <property type="project" value="UniProtKB-KW"/>
</dbReference>
<dbReference type="SMART" id="SM00382">
    <property type="entry name" value="AAA"/>
    <property type="match status" value="2"/>
</dbReference>
<feature type="domain" description="ABC transporter" evidence="6">
    <location>
        <begin position="331"/>
        <end position="544"/>
    </location>
</feature>
<dbReference type="InterPro" id="IPR032781">
    <property type="entry name" value="ABC_tran_Xtn"/>
</dbReference>